<keyword evidence="2 3" id="KW-0862">Zinc</keyword>
<dbReference type="EMBL" id="CP148074">
    <property type="protein sequence ID" value="WXL25080.1"/>
    <property type="molecule type" value="Genomic_DNA"/>
</dbReference>
<protein>
    <recommendedName>
        <fullName evidence="3">DNA gyrase inhibitor YacG</fullName>
    </recommendedName>
</protein>
<dbReference type="Pfam" id="PF03884">
    <property type="entry name" value="YacG"/>
    <property type="match status" value="1"/>
</dbReference>
<comment type="cofactor">
    <cofactor evidence="3">
        <name>Zn(2+)</name>
        <dbReference type="ChEBI" id="CHEBI:29105"/>
    </cofactor>
    <text evidence="3">Binds 1 zinc ion.</text>
</comment>
<dbReference type="PANTHER" id="PTHR36150:SF1">
    <property type="entry name" value="DNA GYRASE INHIBITOR YACG"/>
    <property type="match status" value="1"/>
</dbReference>
<evidence type="ECO:0000256" key="1">
    <source>
        <dbReference type="ARBA" id="ARBA00022723"/>
    </source>
</evidence>
<feature type="region of interest" description="Disordered" evidence="4">
    <location>
        <begin position="46"/>
        <end position="67"/>
    </location>
</feature>
<evidence type="ECO:0000313" key="5">
    <source>
        <dbReference type="EMBL" id="WXL25080.1"/>
    </source>
</evidence>
<comment type="function">
    <text evidence="3">Inhibits all the catalytic activities of DNA gyrase by preventing its interaction with DNA. Acts by binding directly to the C-terminal domain of GyrB, which probably disrupts DNA binding by the gyrase.</text>
</comment>
<evidence type="ECO:0000256" key="4">
    <source>
        <dbReference type="SAM" id="MobiDB-lite"/>
    </source>
</evidence>
<feature type="binding site" evidence="3">
    <location>
        <position position="12"/>
    </location>
    <ligand>
        <name>Zn(2+)</name>
        <dbReference type="ChEBI" id="CHEBI:29105"/>
    </ligand>
</feature>
<dbReference type="HAMAP" id="MF_00649">
    <property type="entry name" value="DNA_gyrase_inhibitor_YacG"/>
    <property type="match status" value="1"/>
</dbReference>
<sequence length="67" mass="7320">MTNPTVVACPTCGAPVEWGPQSPNRPFCCERCKLIDLGAWAAEEHAIPGNPLEDDVFSEDQPPRSMH</sequence>
<name>A0ABZ2RDG4_ECTME</name>
<organism evidence="5 6">
    <name type="scientific">Ectopseudomonas mendocina</name>
    <name type="common">Pseudomonas mendocina</name>
    <dbReference type="NCBI Taxonomy" id="300"/>
    <lineage>
        <taxon>Bacteria</taxon>
        <taxon>Pseudomonadati</taxon>
        <taxon>Pseudomonadota</taxon>
        <taxon>Gammaproteobacteria</taxon>
        <taxon>Pseudomonadales</taxon>
        <taxon>Pseudomonadaceae</taxon>
        <taxon>Ectopseudomonas</taxon>
    </lineage>
</organism>
<evidence type="ECO:0000256" key="2">
    <source>
        <dbReference type="ARBA" id="ARBA00022833"/>
    </source>
</evidence>
<feature type="binding site" evidence="3">
    <location>
        <position position="32"/>
    </location>
    <ligand>
        <name>Zn(2+)</name>
        <dbReference type="ChEBI" id="CHEBI:29105"/>
    </ligand>
</feature>
<dbReference type="NCBIfam" id="NF001638">
    <property type="entry name" value="PRK00418.1"/>
    <property type="match status" value="1"/>
</dbReference>
<evidence type="ECO:0000313" key="6">
    <source>
        <dbReference type="Proteomes" id="UP001476583"/>
    </source>
</evidence>
<comment type="similarity">
    <text evidence="3">Belongs to the DNA gyrase inhibitor YacG family.</text>
</comment>
<dbReference type="Gene3D" id="3.30.50.10">
    <property type="entry name" value="Erythroid Transcription Factor GATA-1, subunit A"/>
    <property type="match status" value="1"/>
</dbReference>
<proteinExistence type="inferred from homology"/>
<dbReference type="Proteomes" id="UP001476583">
    <property type="component" value="Chromosome"/>
</dbReference>
<evidence type="ECO:0000256" key="3">
    <source>
        <dbReference type="HAMAP-Rule" id="MF_00649"/>
    </source>
</evidence>
<dbReference type="PANTHER" id="PTHR36150">
    <property type="entry name" value="DNA GYRASE INHIBITOR YACG"/>
    <property type="match status" value="1"/>
</dbReference>
<dbReference type="InterPro" id="IPR013088">
    <property type="entry name" value="Znf_NHR/GATA"/>
</dbReference>
<gene>
    <name evidence="3 5" type="primary">yacG</name>
    <name evidence="5" type="ORF">WG219_17495</name>
</gene>
<keyword evidence="1 3" id="KW-0479">Metal-binding</keyword>
<keyword evidence="6" id="KW-1185">Reference proteome</keyword>
<feature type="binding site" evidence="3">
    <location>
        <position position="9"/>
    </location>
    <ligand>
        <name>Zn(2+)</name>
        <dbReference type="ChEBI" id="CHEBI:29105"/>
    </ligand>
</feature>
<feature type="binding site" evidence="3">
    <location>
        <position position="28"/>
    </location>
    <ligand>
        <name>Zn(2+)</name>
        <dbReference type="ChEBI" id="CHEBI:29105"/>
    </ligand>
</feature>
<comment type="subunit">
    <text evidence="3">Interacts with GyrB.</text>
</comment>
<accession>A0ABZ2RDG4</accession>
<reference evidence="5 6" key="1">
    <citation type="submission" date="2024-03" db="EMBL/GenBank/DDBJ databases">
        <title>Complete genome of BD2.</title>
        <authorList>
            <person name="Cao G."/>
        </authorList>
    </citation>
    <scope>NUCLEOTIDE SEQUENCE [LARGE SCALE GENOMIC DNA]</scope>
    <source>
        <strain evidence="5 6">BD2</strain>
    </source>
</reference>
<dbReference type="SUPFAM" id="SSF57716">
    <property type="entry name" value="Glucocorticoid receptor-like (DNA-binding domain)"/>
    <property type="match status" value="1"/>
</dbReference>
<dbReference type="InterPro" id="IPR005584">
    <property type="entry name" value="DNA_gyrase_inhibitor_YacG"/>
</dbReference>